<sequence>MAKALVHIHVTRIEEACGLPHLSQLVCAAASKNSILAVPPRHYSTVKDPPNSNHNDTLNAQYWIAIMLKGRGKTFAPKKVVRKPQGSAPSSTRPFVDRPSQITAPQAQQENIQLASQKVIDLDPIVENVPPPVEAVRPQLPRHEVQQQVDTSATLDVENNAQLKLKRKERDHATAPPPPKRVSTAIEEPASLTAQNEPPAVLRPTQATASSTESGLATISDSPLPTEPVPSTTAVPQAEPFGEVAQATPKVIPLNSKGNVEASPKAQAPVTRVSPEVGTLDEPSGGTASVQDESLSNVRQPTIRTSEVNTSIPTPPASSANSVQTEPPQSGTPTPDIPIETTERDMPESSPERSPEPPRHRYPSPENIVRLADETQTESSNMGRAGGMGTENGSGSIILRPGEVTQASAIVPVGALNPDGTSGAVQAEEPPAVEGNTNKDTGKPKRKYTKRKKVQPPGDMKDARTTVGMQLNRPRRVTGKMKKGTKGKDGTKSRKERATTPDGASDEEIDQSTLTMTDLCRDLRIGKKFSRHQEIKDRISQNKERNMKNKMIMNNPEIDGMVGPAPNGAPMGEAAVEAPGSGSGAGAGAAEAAAVSAPEKEPSPEISVEAGQGPQIRIVDGQIVLDESSLQIDRQARARAMAEEMEEVIEDDFTRVITSGTYMKREKSMLWDHAATIRFYEGLAQFGTDFEMIAKLFPHRNRRQIKLKFNKEERAHPERVTRAMVGPKKKNIDLKNFERLADEKLVEVSVIEAEYDEYENEMLAKEKVELDAAAEITRQKKAAIQGTSAAARKLLATVSDDEDDPRAGSAKENRGKTQSELPKRRPPKKTAKKNKHSHYAGGDVVTVLETISY</sequence>
<name>A0A1E1KNX7_9HELO</name>
<feature type="compositionally biased region" description="Basic and acidic residues" evidence="2">
    <location>
        <begin position="486"/>
        <end position="499"/>
    </location>
</feature>
<accession>A0A1E1KNX7</accession>
<dbReference type="PANTHER" id="PTHR22929:SF0">
    <property type="entry name" value="TRANSCRIPTION FACTOR TFIIIB COMPONENT B'' HOMOLOG"/>
    <property type="match status" value="1"/>
</dbReference>
<dbReference type="OrthoDB" id="272624at2759"/>
<feature type="compositionally biased region" description="Basic residues" evidence="2">
    <location>
        <begin position="473"/>
        <end position="485"/>
    </location>
</feature>
<evidence type="ECO:0000313" key="4">
    <source>
        <dbReference type="EMBL" id="CZS99705.1"/>
    </source>
</evidence>
<dbReference type="CDD" id="cd00167">
    <property type="entry name" value="SANT"/>
    <property type="match status" value="1"/>
</dbReference>
<feature type="compositionally biased region" description="Basic residues" evidence="2">
    <location>
        <begin position="444"/>
        <end position="454"/>
    </location>
</feature>
<feature type="domain" description="Myb-like" evidence="3">
    <location>
        <begin position="667"/>
        <end position="715"/>
    </location>
</feature>
<dbReference type="InterPro" id="IPR009057">
    <property type="entry name" value="Homeodomain-like_sf"/>
</dbReference>
<evidence type="ECO:0000256" key="1">
    <source>
        <dbReference type="SAM" id="Coils"/>
    </source>
</evidence>
<feature type="coiled-coil region" evidence="1">
    <location>
        <begin position="741"/>
        <end position="768"/>
    </location>
</feature>
<dbReference type="Pfam" id="PF15963">
    <property type="entry name" value="Myb_DNA-bind_7"/>
    <property type="match status" value="1"/>
</dbReference>
<feature type="compositionally biased region" description="Polar residues" evidence="2">
    <location>
        <begin position="286"/>
        <end position="331"/>
    </location>
</feature>
<dbReference type="InterPro" id="IPR001005">
    <property type="entry name" value="SANT/Myb"/>
</dbReference>
<dbReference type="AlphaFoldDB" id="A0A1E1KNX7"/>
<feature type="compositionally biased region" description="Basic residues" evidence="2">
    <location>
        <begin position="824"/>
        <end position="838"/>
    </location>
</feature>
<protein>
    <recommendedName>
        <fullName evidence="3">Myb-like domain-containing protein</fullName>
    </recommendedName>
</protein>
<proteinExistence type="predicted"/>
<dbReference type="GO" id="GO:0001156">
    <property type="term" value="F:TFIIIC-class transcription factor complex binding"/>
    <property type="evidence" value="ECO:0007669"/>
    <property type="project" value="TreeGrafter"/>
</dbReference>
<dbReference type="EMBL" id="FJUX01000042">
    <property type="protein sequence ID" value="CZS99705.1"/>
    <property type="molecule type" value="Genomic_DNA"/>
</dbReference>
<feature type="compositionally biased region" description="Basic and acidic residues" evidence="2">
    <location>
        <begin position="805"/>
        <end position="823"/>
    </location>
</feature>
<dbReference type="Gene3D" id="1.10.10.60">
    <property type="entry name" value="Homeodomain-like"/>
    <property type="match status" value="1"/>
</dbReference>
<dbReference type="Proteomes" id="UP000178912">
    <property type="component" value="Unassembled WGS sequence"/>
</dbReference>
<feature type="region of interest" description="Disordered" evidence="2">
    <location>
        <begin position="253"/>
        <end position="398"/>
    </location>
</feature>
<dbReference type="SMART" id="SM00717">
    <property type="entry name" value="SANT"/>
    <property type="match status" value="1"/>
</dbReference>
<feature type="region of interest" description="Disordered" evidence="2">
    <location>
        <begin position="797"/>
        <end position="841"/>
    </location>
</feature>
<evidence type="ECO:0000313" key="5">
    <source>
        <dbReference type="Proteomes" id="UP000178912"/>
    </source>
</evidence>
<dbReference type="SUPFAM" id="SSF46689">
    <property type="entry name" value="Homeodomain-like"/>
    <property type="match status" value="1"/>
</dbReference>
<gene>
    <name evidence="4" type="ORF">RAG0_08013</name>
</gene>
<feature type="region of interest" description="Disordered" evidence="2">
    <location>
        <begin position="164"/>
        <end position="241"/>
    </location>
</feature>
<dbReference type="GO" id="GO:0000126">
    <property type="term" value="C:transcription factor TFIIIB complex"/>
    <property type="evidence" value="ECO:0007669"/>
    <property type="project" value="TreeGrafter"/>
</dbReference>
<keyword evidence="5" id="KW-1185">Reference proteome</keyword>
<feature type="compositionally biased region" description="Basic and acidic residues" evidence="2">
    <location>
        <begin position="341"/>
        <end position="359"/>
    </location>
</feature>
<dbReference type="GO" id="GO:0070898">
    <property type="term" value="P:RNA polymerase III preinitiation complex assembly"/>
    <property type="evidence" value="ECO:0007669"/>
    <property type="project" value="TreeGrafter"/>
</dbReference>
<dbReference type="InterPro" id="IPR039467">
    <property type="entry name" value="TFIIIB_B''_Myb"/>
</dbReference>
<feature type="region of interest" description="Disordered" evidence="2">
    <location>
        <begin position="413"/>
        <end position="511"/>
    </location>
</feature>
<dbReference type="PANTHER" id="PTHR22929">
    <property type="entry name" value="RNA POLYMERASE III TRANSCRIPTION INITIATION FACTOR B"/>
    <property type="match status" value="1"/>
</dbReference>
<organism evidence="4 5">
    <name type="scientific">Rhynchosporium agropyri</name>
    <dbReference type="NCBI Taxonomy" id="914238"/>
    <lineage>
        <taxon>Eukaryota</taxon>
        <taxon>Fungi</taxon>
        <taxon>Dikarya</taxon>
        <taxon>Ascomycota</taxon>
        <taxon>Pezizomycotina</taxon>
        <taxon>Leotiomycetes</taxon>
        <taxon>Helotiales</taxon>
        <taxon>Ploettnerulaceae</taxon>
        <taxon>Rhynchosporium</taxon>
    </lineage>
</organism>
<evidence type="ECO:0000256" key="2">
    <source>
        <dbReference type="SAM" id="MobiDB-lite"/>
    </source>
</evidence>
<keyword evidence="1" id="KW-0175">Coiled coil</keyword>
<feature type="compositionally biased region" description="Polar residues" evidence="2">
    <location>
        <begin position="205"/>
        <end position="235"/>
    </location>
</feature>
<reference evidence="5" key="1">
    <citation type="submission" date="2016-03" db="EMBL/GenBank/DDBJ databases">
        <authorList>
            <person name="Guldener U."/>
        </authorList>
    </citation>
    <scope>NUCLEOTIDE SEQUENCE [LARGE SCALE GENOMIC DNA]</scope>
    <source>
        <strain evidence="5">04CH-RAC-A.6.1</strain>
    </source>
</reference>
<evidence type="ECO:0000259" key="3">
    <source>
        <dbReference type="SMART" id="SM00717"/>
    </source>
</evidence>